<dbReference type="SUPFAM" id="SSF51735">
    <property type="entry name" value="NAD(P)-binding Rossmann-fold domains"/>
    <property type="match status" value="1"/>
</dbReference>
<keyword evidence="2" id="KW-1185">Reference proteome</keyword>
<dbReference type="AlphaFoldDB" id="A0A4U7N698"/>
<sequence>MTQSVLILGASGRFGRNVSEAFQRADWHVREFDRQKDDLLTAAKGVDVIVVGWNPAYPDWAAQLPALHDSVIKVARDTGATVVVPGNVYVYGPDQSPVWSASTPHLARNPLGLIRIDMERAYRESGVRTILLRAGDFIDTQASGNWFDMIMTRKIASGILRYPGRTDVPHAWAFLPDMARAVVQLSEMRQGLNNFEEVAFPGYTLTGHDMYQAIKDVVDRPVVCKPVNWWMFQILAPFWKMARCLLEMRYLWDTPHELSGERFNVLLPDFVPTPLPTALVQSLPKDVAGENA</sequence>
<dbReference type="Gene3D" id="3.40.50.720">
    <property type="entry name" value="NAD(P)-binding Rossmann-like Domain"/>
    <property type="match status" value="1"/>
</dbReference>
<evidence type="ECO:0000313" key="1">
    <source>
        <dbReference type="EMBL" id="TKZ21113.1"/>
    </source>
</evidence>
<dbReference type="EMBL" id="SULI01000007">
    <property type="protein sequence ID" value="TKZ21113.1"/>
    <property type="molecule type" value="Genomic_DNA"/>
</dbReference>
<name>A0A4U7N698_9RHOB</name>
<dbReference type="RefSeq" id="WP_138015940.1">
    <property type="nucleotide sequence ID" value="NZ_SULI01000007.1"/>
</dbReference>
<gene>
    <name evidence="1" type="ORF">FAP39_08335</name>
</gene>
<dbReference type="InterPro" id="IPR036291">
    <property type="entry name" value="NAD(P)-bd_dom_sf"/>
</dbReference>
<accession>A0A4U7N698</accession>
<protein>
    <submittedName>
        <fullName evidence="1">Epimerase</fullName>
    </submittedName>
</protein>
<dbReference type="OrthoDB" id="7170465at2"/>
<proteinExistence type="predicted"/>
<comment type="caution">
    <text evidence="1">The sequence shown here is derived from an EMBL/GenBank/DDBJ whole genome shotgun (WGS) entry which is preliminary data.</text>
</comment>
<evidence type="ECO:0000313" key="2">
    <source>
        <dbReference type="Proteomes" id="UP000306575"/>
    </source>
</evidence>
<dbReference type="Proteomes" id="UP000306575">
    <property type="component" value="Unassembled WGS sequence"/>
</dbReference>
<reference evidence="1 2" key="1">
    <citation type="submission" date="2019-04" db="EMBL/GenBank/DDBJ databases">
        <title>Genome sequence of Pelagicola litoralis CL-ES2.</title>
        <authorList>
            <person name="Cao J."/>
        </authorList>
    </citation>
    <scope>NUCLEOTIDE SEQUENCE [LARGE SCALE GENOMIC DNA]</scope>
    <source>
        <strain evidence="1 2">CL-ES2</strain>
    </source>
</reference>
<organism evidence="1 2">
    <name type="scientific">Shimia litoralis</name>
    <dbReference type="NCBI Taxonomy" id="420403"/>
    <lineage>
        <taxon>Bacteria</taxon>
        <taxon>Pseudomonadati</taxon>
        <taxon>Pseudomonadota</taxon>
        <taxon>Alphaproteobacteria</taxon>
        <taxon>Rhodobacterales</taxon>
        <taxon>Roseobacteraceae</taxon>
    </lineage>
</organism>